<accession>J3P219</accession>
<dbReference type="InterPro" id="IPR006652">
    <property type="entry name" value="Kelch_1"/>
</dbReference>
<dbReference type="OrthoDB" id="45365at2759"/>
<evidence type="ECO:0008006" key="5">
    <source>
        <dbReference type="Google" id="ProtNLM"/>
    </source>
</evidence>
<dbReference type="SMART" id="SM00612">
    <property type="entry name" value="Kelch"/>
    <property type="match status" value="4"/>
</dbReference>
<dbReference type="EMBL" id="GL385398">
    <property type="protein sequence ID" value="EJT73711.1"/>
    <property type="molecule type" value="Genomic_DNA"/>
</dbReference>
<reference evidence="2" key="3">
    <citation type="submission" date="2010-09" db="EMBL/GenBank/DDBJ databases">
        <title>Annotation of Gaeumannomyces graminis var. tritici R3-111a-1.</title>
        <authorList>
            <consortium name="The Broad Institute Genome Sequencing Platform"/>
            <person name="Ma L.-J."/>
            <person name="Dead R."/>
            <person name="Young S.K."/>
            <person name="Zeng Q."/>
            <person name="Gargeya S."/>
            <person name="Fitzgerald M."/>
            <person name="Haas B."/>
            <person name="Abouelleil A."/>
            <person name="Alvarado L."/>
            <person name="Arachchi H.M."/>
            <person name="Berlin A."/>
            <person name="Brown A."/>
            <person name="Chapman S.B."/>
            <person name="Chen Z."/>
            <person name="Dunbar C."/>
            <person name="Freedman E."/>
            <person name="Gearin G."/>
            <person name="Gellesch M."/>
            <person name="Goldberg J."/>
            <person name="Griggs A."/>
            <person name="Gujja S."/>
            <person name="Heiman D."/>
            <person name="Howarth C."/>
            <person name="Larson L."/>
            <person name="Lui A."/>
            <person name="MacDonald P.J.P."/>
            <person name="Mehta T."/>
            <person name="Montmayeur A."/>
            <person name="Murphy C."/>
            <person name="Neiman D."/>
            <person name="Pearson M."/>
            <person name="Priest M."/>
            <person name="Roberts A."/>
            <person name="Saif S."/>
            <person name="Shea T."/>
            <person name="Shenoy N."/>
            <person name="Sisk P."/>
            <person name="Stolte C."/>
            <person name="Sykes S."/>
            <person name="Yandava C."/>
            <person name="Wortman J."/>
            <person name="Nusbaum C."/>
            <person name="Birren B."/>
        </authorList>
    </citation>
    <scope>NUCLEOTIDE SEQUENCE</scope>
    <source>
        <strain evidence="2">R3-111a-1</strain>
    </source>
</reference>
<dbReference type="GeneID" id="20348025"/>
<reference evidence="4" key="1">
    <citation type="submission" date="2010-07" db="EMBL/GenBank/DDBJ databases">
        <title>The genome sequence of Gaeumannomyces graminis var. tritici strain R3-111a-1.</title>
        <authorList>
            <consortium name="The Broad Institute Genome Sequencing Platform"/>
            <person name="Ma L.-J."/>
            <person name="Dead R."/>
            <person name="Young S."/>
            <person name="Zeng Q."/>
            <person name="Koehrsen M."/>
            <person name="Alvarado L."/>
            <person name="Berlin A."/>
            <person name="Chapman S.B."/>
            <person name="Chen Z."/>
            <person name="Freedman E."/>
            <person name="Gellesch M."/>
            <person name="Goldberg J."/>
            <person name="Griggs A."/>
            <person name="Gujja S."/>
            <person name="Heilman E.R."/>
            <person name="Heiman D."/>
            <person name="Hepburn T."/>
            <person name="Howarth C."/>
            <person name="Jen D."/>
            <person name="Larson L."/>
            <person name="Mehta T."/>
            <person name="Neiman D."/>
            <person name="Pearson M."/>
            <person name="Roberts A."/>
            <person name="Saif S."/>
            <person name="Shea T."/>
            <person name="Shenoy N."/>
            <person name="Sisk P."/>
            <person name="Stolte C."/>
            <person name="Sykes S."/>
            <person name="Walk T."/>
            <person name="White J."/>
            <person name="Yandava C."/>
            <person name="Haas B."/>
            <person name="Nusbaum C."/>
            <person name="Birren B."/>
        </authorList>
    </citation>
    <scope>NUCLEOTIDE SEQUENCE [LARGE SCALE GENOMIC DNA]</scope>
    <source>
        <strain evidence="4">R3-111a-1</strain>
    </source>
</reference>
<reference evidence="3" key="5">
    <citation type="submission" date="2018-04" db="UniProtKB">
        <authorList>
            <consortium name="EnsemblFungi"/>
        </authorList>
    </citation>
    <scope>IDENTIFICATION</scope>
    <source>
        <strain evidence="3">R3-111a-1</strain>
    </source>
</reference>
<gene>
    <name evidence="3" type="primary">20348025</name>
    <name evidence="2" type="ORF">GGTG_07567</name>
</gene>
<keyword evidence="1" id="KW-0732">Signal</keyword>
<dbReference type="Pfam" id="PF24681">
    <property type="entry name" value="Kelch_KLHDC2_KLHL20_DRC7"/>
    <property type="match status" value="1"/>
</dbReference>
<evidence type="ECO:0000313" key="4">
    <source>
        <dbReference type="Proteomes" id="UP000006039"/>
    </source>
</evidence>
<dbReference type="EnsemblFungi" id="EJT73711">
    <property type="protein sequence ID" value="EJT73711"/>
    <property type="gene ID" value="GGTG_07567"/>
</dbReference>
<evidence type="ECO:0000313" key="2">
    <source>
        <dbReference type="EMBL" id="EJT73711.1"/>
    </source>
</evidence>
<dbReference type="InterPro" id="IPR015915">
    <property type="entry name" value="Kelch-typ_b-propeller"/>
</dbReference>
<dbReference type="PANTHER" id="PTHR45632:SF24">
    <property type="entry name" value="GALACTOSE OXIDASE"/>
    <property type="match status" value="1"/>
</dbReference>
<organism evidence="2">
    <name type="scientific">Gaeumannomyces tritici (strain R3-111a-1)</name>
    <name type="common">Wheat and barley take-all root rot fungus</name>
    <name type="synonym">Gaeumannomyces graminis var. tritici</name>
    <dbReference type="NCBI Taxonomy" id="644352"/>
    <lineage>
        <taxon>Eukaryota</taxon>
        <taxon>Fungi</taxon>
        <taxon>Dikarya</taxon>
        <taxon>Ascomycota</taxon>
        <taxon>Pezizomycotina</taxon>
        <taxon>Sordariomycetes</taxon>
        <taxon>Sordariomycetidae</taxon>
        <taxon>Magnaporthales</taxon>
        <taxon>Magnaporthaceae</taxon>
        <taxon>Gaeumannomyces</taxon>
    </lineage>
</organism>
<dbReference type="VEuPathDB" id="FungiDB:GGTG_07567"/>
<evidence type="ECO:0000313" key="3">
    <source>
        <dbReference type="EnsemblFungi" id="EJT73711"/>
    </source>
</evidence>
<dbReference type="AlphaFoldDB" id="J3P219"/>
<evidence type="ECO:0000256" key="1">
    <source>
        <dbReference type="SAM" id="SignalP"/>
    </source>
</evidence>
<dbReference type="Proteomes" id="UP000006039">
    <property type="component" value="Unassembled WGS sequence"/>
</dbReference>
<dbReference type="PANTHER" id="PTHR45632">
    <property type="entry name" value="LD33804P"/>
    <property type="match status" value="1"/>
</dbReference>
<keyword evidence="4" id="KW-1185">Reference proteome</keyword>
<reference evidence="3" key="4">
    <citation type="journal article" date="2015" name="G3 (Bethesda)">
        <title>Genome sequences of three phytopathogenic species of the Magnaporthaceae family of fungi.</title>
        <authorList>
            <person name="Okagaki L.H."/>
            <person name="Nunes C.C."/>
            <person name="Sailsbery J."/>
            <person name="Clay B."/>
            <person name="Brown D."/>
            <person name="John T."/>
            <person name="Oh Y."/>
            <person name="Young N."/>
            <person name="Fitzgerald M."/>
            <person name="Haas B.J."/>
            <person name="Zeng Q."/>
            <person name="Young S."/>
            <person name="Adiconis X."/>
            <person name="Fan L."/>
            <person name="Levin J.Z."/>
            <person name="Mitchell T.K."/>
            <person name="Okubara P.A."/>
            <person name="Farman M.L."/>
            <person name="Kohn L.M."/>
            <person name="Birren B."/>
            <person name="Ma L.-J."/>
            <person name="Dean R.A."/>
        </authorList>
    </citation>
    <scope>NUCLEOTIDE SEQUENCE</scope>
    <source>
        <strain evidence="3">R3-111a-1</strain>
    </source>
</reference>
<name>J3P219_GAET3</name>
<dbReference type="SUPFAM" id="SSF117281">
    <property type="entry name" value="Kelch motif"/>
    <property type="match status" value="2"/>
</dbReference>
<protein>
    <recommendedName>
        <fullName evidence="5">Kelch repeat-containing protein</fullName>
    </recommendedName>
</protein>
<dbReference type="STRING" id="644352.J3P219"/>
<feature type="chain" id="PRO_5015094817" description="Kelch repeat-containing protein" evidence="1">
    <location>
        <begin position="22"/>
        <end position="367"/>
    </location>
</feature>
<dbReference type="RefSeq" id="XP_009223655.1">
    <property type="nucleotide sequence ID" value="XM_009225391.1"/>
</dbReference>
<sequence length="367" mass="37369">MPSLRTTAALAALCLALSASATPIAAAPRPATKNLGRWQLLSPIALQPRQEHTVVALNATTLALVGGIVPAPGGGGGNSPSDWVTTDMFQLYNVKTATWSPGPALPYAVNHANTVVIGDSLYLLGGLVPNAEGNWVATGATHVLRGISSLAASSSGGGPQWQALAPIPEGAARGSAAVAAHDGRVYLAGGMRQLIPQDTVGTVVTYDVAADAWIAAAAPSMPEGRDHAGSAVVGGTLYVLGGRFQGQDNVRDTVFTLDLSDVAAGWAMRPGRMPTARGGVAAAAVGSKIYTFGGEGNPANGTAGVFSETEAYDVRADAWQRLAPMEVPRHGSWAVSMPNGGVYVPGGGIRQGGAAVDTFDVFWPPKC</sequence>
<dbReference type="HOGENOM" id="CLU_004253_10_0_1"/>
<dbReference type="eggNOG" id="KOG0379">
    <property type="taxonomic scope" value="Eukaryota"/>
</dbReference>
<dbReference type="Gene3D" id="2.120.10.80">
    <property type="entry name" value="Kelch-type beta propeller"/>
    <property type="match status" value="2"/>
</dbReference>
<proteinExistence type="predicted"/>
<reference evidence="2" key="2">
    <citation type="submission" date="2010-07" db="EMBL/GenBank/DDBJ databases">
        <authorList>
            <consortium name="The Broad Institute Genome Sequencing Platform"/>
            <consortium name="Broad Institute Genome Sequencing Center for Infectious Disease"/>
            <person name="Ma L.-J."/>
            <person name="Dead R."/>
            <person name="Young S."/>
            <person name="Zeng Q."/>
            <person name="Koehrsen M."/>
            <person name="Alvarado L."/>
            <person name="Berlin A."/>
            <person name="Chapman S.B."/>
            <person name="Chen Z."/>
            <person name="Freedman E."/>
            <person name="Gellesch M."/>
            <person name="Goldberg J."/>
            <person name="Griggs A."/>
            <person name="Gujja S."/>
            <person name="Heilman E.R."/>
            <person name="Heiman D."/>
            <person name="Hepburn T."/>
            <person name="Howarth C."/>
            <person name="Jen D."/>
            <person name="Larson L."/>
            <person name="Mehta T."/>
            <person name="Neiman D."/>
            <person name="Pearson M."/>
            <person name="Roberts A."/>
            <person name="Saif S."/>
            <person name="Shea T."/>
            <person name="Shenoy N."/>
            <person name="Sisk P."/>
            <person name="Stolte C."/>
            <person name="Sykes S."/>
            <person name="Walk T."/>
            <person name="White J."/>
            <person name="Yandava C."/>
            <person name="Haas B."/>
            <person name="Nusbaum C."/>
            <person name="Birren B."/>
        </authorList>
    </citation>
    <scope>NUCLEOTIDE SEQUENCE</scope>
    <source>
        <strain evidence="2">R3-111a-1</strain>
    </source>
</reference>
<feature type="signal peptide" evidence="1">
    <location>
        <begin position="1"/>
        <end position="21"/>
    </location>
</feature>